<name>A0A7I0Y8U5_STRCX</name>
<dbReference type="Proteomes" id="UP000509418">
    <property type="component" value="Chromosome"/>
</dbReference>
<evidence type="ECO:0000313" key="2">
    <source>
        <dbReference type="Proteomes" id="UP000509418"/>
    </source>
</evidence>
<dbReference type="RefSeq" id="WP_176573644.1">
    <property type="nucleotide sequence ID" value="NZ_CBDRGH010000036.1"/>
</dbReference>
<evidence type="ECO:0000313" key="1">
    <source>
        <dbReference type="EMBL" id="QKZ15926.1"/>
    </source>
</evidence>
<sequence>MGTTAVTQVSLCAGVTAVANAVHYRYVGSNFPDEEPPSTAELFQIAVLAYRLAWQTRDVVESYAETSERRQLDVSGTT</sequence>
<dbReference type="EMBL" id="CP056041">
    <property type="protein sequence ID" value="QKZ15926.1"/>
    <property type="molecule type" value="Genomic_DNA"/>
</dbReference>
<proteinExistence type="predicted"/>
<reference evidence="1 2" key="1">
    <citation type="submission" date="2020-06" db="EMBL/GenBank/DDBJ databases">
        <title>Genome mining for natural products.</title>
        <authorList>
            <person name="Zhang B."/>
            <person name="Shi J."/>
            <person name="Ge H."/>
        </authorList>
    </citation>
    <scope>NUCLEOTIDE SEQUENCE [LARGE SCALE GENOMIC DNA]</scope>
    <source>
        <strain evidence="1 2">NA02069</strain>
    </source>
</reference>
<accession>A0A7I0Y8U5</accession>
<keyword evidence="2" id="KW-1185">Reference proteome</keyword>
<gene>
    <name evidence="1" type="ORF">HUT05_24910</name>
</gene>
<dbReference type="AlphaFoldDB" id="A0A7I0Y8U5"/>
<protein>
    <submittedName>
        <fullName evidence="1">Uncharacterized protein</fullName>
    </submittedName>
</protein>
<organism evidence="1 2">
    <name type="scientific">Streptomyces chartreusis</name>
    <dbReference type="NCBI Taxonomy" id="1969"/>
    <lineage>
        <taxon>Bacteria</taxon>
        <taxon>Bacillati</taxon>
        <taxon>Actinomycetota</taxon>
        <taxon>Actinomycetes</taxon>
        <taxon>Kitasatosporales</taxon>
        <taxon>Streptomycetaceae</taxon>
        <taxon>Streptomyces</taxon>
    </lineage>
</organism>